<dbReference type="RefSeq" id="WP_004091505.1">
    <property type="nucleotide sequence ID" value="NZ_JH417506.1"/>
</dbReference>
<comment type="caution">
    <text evidence="3">The sequence shown here is derived from an EMBL/GenBank/DDBJ whole genome shotgun (WGS) entry which is preliminary data.</text>
</comment>
<evidence type="ECO:0000259" key="2">
    <source>
        <dbReference type="Pfam" id="PF00144"/>
    </source>
</evidence>
<dbReference type="InterPro" id="IPR050789">
    <property type="entry name" value="Diverse_Enzym_Activities"/>
</dbReference>
<dbReference type="InterPro" id="IPR012338">
    <property type="entry name" value="Beta-lactam/transpept-like"/>
</dbReference>
<accession>G9Y4U9</accession>
<protein>
    <submittedName>
        <fullName evidence="3">Beta-lactamase</fullName>
    </submittedName>
</protein>
<feature type="domain" description="Beta-lactamase-related" evidence="2">
    <location>
        <begin position="117"/>
        <end position="418"/>
    </location>
</feature>
<dbReference type="PATRIC" id="fig|1002364.3.peg.1474"/>
<gene>
    <name evidence="3" type="ORF">HMPREF0454_01613</name>
</gene>
<dbReference type="Proteomes" id="UP000005959">
    <property type="component" value="Unassembled WGS sequence"/>
</dbReference>
<dbReference type="HOGENOM" id="CLU_030169_0_0_6"/>
<dbReference type="AlphaFoldDB" id="G9Y4U9"/>
<feature type="signal peptide" evidence="1">
    <location>
        <begin position="1"/>
        <end position="23"/>
    </location>
</feature>
<dbReference type="SUPFAM" id="SSF56601">
    <property type="entry name" value="beta-lactamase/transpeptidase-like"/>
    <property type="match status" value="1"/>
</dbReference>
<dbReference type="Pfam" id="PF00144">
    <property type="entry name" value="Beta-lactamase"/>
    <property type="match status" value="1"/>
</dbReference>
<dbReference type="EMBL" id="AGCI01000031">
    <property type="protein sequence ID" value="EHM44300.1"/>
    <property type="molecule type" value="Genomic_DNA"/>
</dbReference>
<evidence type="ECO:0000313" key="4">
    <source>
        <dbReference type="Proteomes" id="UP000005959"/>
    </source>
</evidence>
<keyword evidence="1" id="KW-0732">Signal</keyword>
<evidence type="ECO:0000256" key="1">
    <source>
        <dbReference type="SAM" id="SignalP"/>
    </source>
</evidence>
<sequence>MIKIKTRICLLAFCLGAVLQVNATPAAHDCQTLQLATCPAPADSQLPDVKDMLTWNQQQRVVGFRNDYRSYEGDVFKAGKAQPIPRVSQDLSAVTYHYQGNDITLSDYLKRNSVTGMMVIKDGKIVWDYYGNGNTPTTLWTSRSVGKSVVSTLVGIALKDGKISSLDDEVVKYNPDVRGTAWEHVTIRQLLQHTSGVSWGEDYTDPNSDFAKLTQCEANSNTYSCVNKLVKDPQRKAYAKPGQTWSYSSGGAWLLGDTLEKATGKSLAQNLQEKIWQPDGMIHDGVWHSYQLGKHDVGAHGFNATLEDWGKFGLFIMNNGILPNGTKMLPDHWVAEARTWNTAEKSVTPAHPDGSYGYEWWNNSVPATASDVAPKHGLESKDTMWALGIFGQMIVVNQKEKLVIVQWSTWPKAEPSFNAQPLEASLMFNAIANKLAK</sequence>
<proteinExistence type="predicted"/>
<organism evidence="3 4">
    <name type="scientific">Hafnia alvei ATCC 51873</name>
    <dbReference type="NCBI Taxonomy" id="1002364"/>
    <lineage>
        <taxon>Bacteria</taxon>
        <taxon>Pseudomonadati</taxon>
        <taxon>Pseudomonadota</taxon>
        <taxon>Gammaproteobacteria</taxon>
        <taxon>Enterobacterales</taxon>
        <taxon>Hafniaceae</taxon>
        <taxon>Hafnia</taxon>
    </lineage>
</organism>
<dbReference type="Gene3D" id="3.40.710.10">
    <property type="entry name" value="DD-peptidase/beta-lactamase superfamily"/>
    <property type="match status" value="1"/>
</dbReference>
<dbReference type="PANTHER" id="PTHR43283:SF7">
    <property type="entry name" value="BETA-LACTAMASE-RELATED DOMAIN-CONTAINING PROTEIN"/>
    <property type="match status" value="1"/>
</dbReference>
<evidence type="ECO:0000313" key="3">
    <source>
        <dbReference type="EMBL" id="EHM44300.1"/>
    </source>
</evidence>
<dbReference type="InterPro" id="IPR001466">
    <property type="entry name" value="Beta-lactam-related"/>
</dbReference>
<reference evidence="3 4" key="1">
    <citation type="submission" date="2011-08" db="EMBL/GenBank/DDBJ databases">
        <authorList>
            <person name="Weinstock G."/>
            <person name="Sodergren E."/>
            <person name="Clifton S."/>
            <person name="Fulton L."/>
            <person name="Fulton B."/>
            <person name="Courtney L."/>
            <person name="Fronick C."/>
            <person name="Harrison M."/>
            <person name="Strong C."/>
            <person name="Farmer C."/>
            <person name="Delahaunty K."/>
            <person name="Markovic C."/>
            <person name="Hall O."/>
            <person name="Minx P."/>
            <person name="Tomlinson C."/>
            <person name="Mitreva M."/>
            <person name="Hou S."/>
            <person name="Chen J."/>
            <person name="Wollam A."/>
            <person name="Pepin K.H."/>
            <person name="Johnson M."/>
            <person name="Bhonagiri V."/>
            <person name="Zhang X."/>
            <person name="Suruliraj S."/>
            <person name="Warren W."/>
            <person name="Chinwalla A."/>
            <person name="Mardis E.R."/>
            <person name="Wilson R.K."/>
        </authorList>
    </citation>
    <scope>NUCLEOTIDE SEQUENCE [LARGE SCALE GENOMIC DNA]</scope>
    <source>
        <strain evidence="3 4">ATCC 51873</strain>
    </source>
</reference>
<dbReference type="PANTHER" id="PTHR43283">
    <property type="entry name" value="BETA-LACTAMASE-RELATED"/>
    <property type="match status" value="1"/>
</dbReference>
<feature type="chain" id="PRO_5003528523" evidence="1">
    <location>
        <begin position="24"/>
        <end position="437"/>
    </location>
</feature>
<name>G9Y4U9_HAFAL</name>